<proteinExistence type="predicted"/>
<dbReference type="InterPro" id="IPR036286">
    <property type="entry name" value="LexA/Signal_pep-like_sf"/>
</dbReference>
<keyword evidence="2" id="KW-0238">DNA-binding</keyword>
<sequence>MDIFPHYHYHMATNPINQLVVKLYEKLAKENLKVPDFSRITGIPKDRIYKWKQEGTSPKAEDEATIKAFLYGDAADSPTFITDNRLEEQKTPYLLSRRKQKSQPDLENDGIVYVPIPAQAGYSNRYHDPLYLDNLEKTSLPGFPYKGERYRVFDVKGDSMEPTYKEGYHLVCERIEQDQWYQIANWYIYVVVLENDILVKRLYKKDAETFIAISDNEEFYPQFVILVKDVKELWLVKRKIDWEMAPPKKFEIKL</sequence>
<evidence type="ECO:0000256" key="3">
    <source>
        <dbReference type="ARBA" id="ARBA00023163"/>
    </source>
</evidence>
<keyword evidence="3" id="KW-0804">Transcription</keyword>
<dbReference type="InterPro" id="IPR015927">
    <property type="entry name" value="Peptidase_S24_S26A/B/C"/>
</dbReference>
<evidence type="ECO:0000313" key="5">
    <source>
        <dbReference type="EMBL" id="AXY75444.1"/>
    </source>
</evidence>
<dbReference type="Pfam" id="PF00717">
    <property type="entry name" value="Peptidase_S24"/>
    <property type="match status" value="1"/>
</dbReference>
<dbReference type="PANTHER" id="PTHR40661">
    <property type="match status" value="1"/>
</dbReference>
<accession>A0A3B7MLQ4</accession>
<evidence type="ECO:0000256" key="2">
    <source>
        <dbReference type="ARBA" id="ARBA00023125"/>
    </source>
</evidence>
<dbReference type="AlphaFoldDB" id="A0A3B7MLQ4"/>
<keyword evidence="1" id="KW-0805">Transcription regulation</keyword>
<dbReference type="OrthoDB" id="3831186at2"/>
<name>A0A3B7MLQ4_9BACT</name>
<dbReference type="InterPro" id="IPR039418">
    <property type="entry name" value="LexA-like"/>
</dbReference>
<feature type="domain" description="Peptidase S24/S26A/S26B/S26C" evidence="4">
    <location>
        <begin position="145"/>
        <end position="224"/>
    </location>
</feature>
<organism evidence="5 6">
    <name type="scientific">Paraflavitalea soli</name>
    <dbReference type="NCBI Taxonomy" id="2315862"/>
    <lineage>
        <taxon>Bacteria</taxon>
        <taxon>Pseudomonadati</taxon>
        <taxon>Bacteroidota</taxon>
        <taxon>Chitinophagia</taxon>
        <taxon>Chitinophagales</taxon>
        <taxon>Chitinophagaceae</taxon>
        <taxon>Paraflavitalea</taxon>
    </lineage>
</organism>
<evidence type="ECO:0000313" key="6">
    <source>
        <dbReference type="Proteomes" id="UP000263900"/>
    </source>
</evidence>
<dbReference type="SUPFAM" id="SSF51306">
    <property type="entry name" value="LexA/Signal peptidase"/>
    <property type="match status" value="1"/>
</dbReference>
<keyword evidence="6" id="KW-1185">Reference proteome</keyword>
<dbReference type="GO" id="GO:0003677">
    <property type="term" value="F:DNA binding"/>
    <property type="evidence" value="ECO:0007669"/>
    <property type="project" value="UniProtKB-KW"/>
</dbReference>
<protein>
    <submittedName>
        <fullName evidence="5">S24 family peptidase</fullName>
    </submittedName>
</protein>
<evidence type="ECO:0000259" key="4">
    <source>
        <dbReference type="Pfam" id="PF00717"/>
    </source>
</evidence>
<dbReference type="Gene3D" id="2.10.109.10">
    <property type="entry name" value="Umud Fragment, subunit A"/>
    <property type="match status" value="1"/>
</dbReference>
<dbReference type="PANTHER" id="PTHR40661:SF1">
    <property type="entry name" value="HTH CRO_C1-TYPE DOMAIN-CONTAINING PROTEIN"/>
    <property type="match status" value="1"/>
</dbReference>
<dbReference type="CDD" id="cd06529">
    <property type="entry name" value="S24_LexA-like"/>
    <property type="match status" value="1"/>
</dbReference>
<dbReference type="EMBL" id="CP032157">
    <property type="protein sequence ID" value="AXY75444.1"/>
    <property type="molecule type" value="Genomic_DNA"/>
</dbReference>
<dbReference type="Proteomes" id="UP000263900">
    <property type="component" value="Chromosome"/>
</dbReference>
<reference evidence="5 6" key="1">
    <citation type="submission" date="2018-09" db="EMBL/GenBank/DDBJ databases">
        <title>Genome sequencing of strain 6GH32-13.</title>
        <authorList>
            <person name="Weon H.-Y."/>
            <person name="Heo J."/>
            <person name="Kwon S.-W."/>
        </authorList>
    </citation>
    <scope>NUCLEOTIDE SEQUENCE [LARGE SCALE GENOMIC DNA]</scope>
    <source>
        <strain evidence="5 6">5GH32-13</strain>
    </source>
</reference>
<dbReference type="KEGG" id="pseg:D3H65_16295"/>
<evidence type="ECO:0000256" key="1">
    <source>
        <dbReference type="ARBA" id="ARBA00023015"/>
    </source>
</evidence>
<gene>
    <name evidence="5" type="ORF">D3H65_16295</name>
</gene>